<keyword evidence="10" id="KW-0175">Coiled coil</keyword>
<evidence type="ECO:0000256" key="2">
    <source>
        <dbReference type="ARBA" id="ARBA00009477"/>
    </source>
</evidence>
<dbReference type="Gene3D" id="2.40.50.100">
    <property type="match status" value="1"/>
</dbReference>
<dbReference type="Proteomes" id="UP000298649">
    <property type="component" value="Chromosome linear"/>
</dbReference>
<dbReference type="EMBL" id="CP039923">
    <property type="protein sequence ID" value="QCL95527.1"/>
    <property type="molecule type" value="Genomic_DNA"/>
</dbReference>
<dbReference type="Gene3D" id="2.40.30.170">
    <property type="match status" value="1"/>
</dbReference>
<dbReference type="PRINTS" id="PR01490">
    <property type="entry name" value="RTXTOXIND"/>
</dbReference>
<dbReference type="NCBIfam" id="TIGR01843">
    <property type="entry name" value="type_I_hlyD"/>
    <property type="match status" value="1"/>
</dbReference>
<reference evidence="13 14" key="1">
    <citation type="submission" date="2019-04" db="EMBL/GenBank/DDBJ databases">
        <title>Complete genome sequence of Agrobacterium tumefaciens CFBP7129.</title>
        <authorList>
            <person name="Haryono M."/>
            <person name="Lin Y.-C."/>
            <person name="Lai E.-M."/>
            <person name="Kuo C.-H."/>
        </authorList>
    </citation>
    <scope>NUCLEOTIDE SEQUENCE [LARGE SCALE GENOMIC DNA]</scope>
    <source>
        <strain evidence="13 14">CFBP7129</strain>
    </source>
</reference>
<dbReference type="GO" id="GO:0015031">
    <property type="term" value="P:protein transport"/>
    <property type="evidence" value="ECO:0007669"/>
    <property type="project" value="InterPro"/>
</dbReference>
<evidence type="ECO:0000256" key="6">
    <source>
        <dbReference type="ARBA" id="ARBA00022692"/>
    </source>
</evidence>
<keyword evidence="3 9" id="KW-0813">Transport</keyword>
<protein>
    <recommendedName>
        <fullName evidence="9">Membrane fusion protein (MFP) family protein</fullName>
    </recommendedName>
</protein>
<dbReference type="Pfam" id="PF26002">
    <property type="entry name" value="Beta-barrel_AprE"/>
    <property type="match status" value="1"/>
</dbReference>
<dbReference type="GO" id="GO:0005886">
    <property type="term" value="C:plasma membrane"/>
    <property type="evidence" value="ECO:0007669"/>
    <property type="project" value="UniProtKB-SubCell"/>
</dbReference>
<evidence type="ECO:0000256" key="4">
    <source>
        <dbReference type="ARBA" id="ARBA00022475"/>
    </source>
</evidence>
<evidence type="ECO:0000256" key="1">
    <source>
        <dbReference type="ARBA" id="ARBA00004377"/>
    </source>
</evidence>
<evidence type="ECO:0000259" key="12">
    <source>
        <dbReference type="Pfam" id="PF26002"/>
    </source>
</evidence>
<comment type="similarity">
    <text evidence="2 9">Belongs to the membrane fusion protein (MFP) (TC 8.A.1) family.</text>
</comment>
<dbReference type="InterPro" id="IPR058982">
    <property type="entry name" value="Beta-barrel_AprE"/>
</dbReference>
<organism evidence="13 14">
    <name type="scientific">Agrobacterium tumefaciens</name>
    <dbReference type="NCBI Taxonomy" id="358"/>
    <lineage>
        <taxon>Bacteria</taxon>
        <taxon>Pseudomonadati</taxon>
        <taxon>Pseudomonadota</taxon>
        <taxon>Alphaproteobacteria</taxon>
        <taxon>Hyphomicrobiales</taxon>
        <taxon>Rhizobiaceae</taxon>
        <taxon>Rhizobium/Agrobacterium group</taxon>
        <taxon>Agrobacterium</taxon>
        <taxon>Agrobacterium tumefaciens complex</taxon>
    </lineage>
</organism>
<dbReference type="PANTHER" id="PTHR30386:SF17">
    <property type="entry name" value="ALKALINE PROTEASE SECRETION PROTEIN APRE"/>
    <property type="match status" value="1"/>
</dbReference>
<evidence type="ECO:0000256" key="9">
    <source>
        <dbReference type="RuleBase" id="RU365093"/>
    </source>
</evidence>
<dbReference type="PANTHER" id="PTHR30386">
    <property type="entry name" value="MEMBRANE FUSION SUBUNIT OF EMRAB-TOLC MULTIDRUG EFFLUX PUMP"/>
    <property type="match status" value="1"/>
</dbReference>
<dbReference type="Pfam" id="PF25994">
    <property type="entry name" value="HH_AprE"/>
    <property type="match status" value="1"/>
</dbReference>
<keyword evidence="4 9" id="KW-1003">Cell membrane</keyword>
<evidence type="ECO:0000259" key="11">
    <source>
        <dbReference type="Pfam" id="PF25994"/>
    </source>
</evidence>
<evidence type="ECO:0000313" key="13">
    <source>
        <dbReference type="EMBL" id="QCL95527.1"/>
    </source>
</evidence>
<name>A0A4D7YJZ3_AGRTU</name>
<gene>
    <name evidence="13" type="ORF">CFBP7129_14600</name>
</gene>
<keyword evidence="8" id="KW-0472">Membrane</keyword>
<proteinExistence type="inferred from homology"/>
<evidence type="ECO:0000313" key="14">
    <source>
        <dbReference type="Proteomes" id="UP000298649"/>
    </source>
</evidence>
<evidence type="ECO:0000256" key="10">
    <source>
        <dbReference type="SAM" id="Coils"/>
    </source>
</evidence>
<comment type="subcellular location">
    <subcellularLocation>
        <location evidence="1 9">Cell inner membrane</location>
        <topology evidence="1 9">Single-pass membrane protein</topology>
    </subcellularLocation>
</comment>
<evidence type="ECO:0000256" key="5">
    <source>
        <dbReference type="ARBA" id="ARBA00022519"/>
    </source>
</evidence>
<sequence>MSDELSIAFWRRSLRRHTAVVIGLGLALFGGVGGWAATTKLAGAVSGQGFIVIENDVKKIQHLSGGTVSELLVHEGSEVAAGDVLLRLSRTTVEANLAIIENALVQSLVRAARLRAELAGTRTVEADFLEQKQLTRPAYRQLVALEQNLLETRGDGIEGMKRQLAERKGQLADEIEGENVQIEAVNASIAAVDEEFASVDGLYRQQLVTLQRLTSLKQRRAELQGNLGERLASRAQAEGRISEVELQILQLDENRRGENAKELAETEAKITEMEARRVDVREQFGRLDIRSPVSGRIFELQLHTVGGIVQPGETLMLVAPRGAGLIVEAKISPRNIDQVTLGQKAQLHFSAFDRTTTPMVKGEVVSVSPDVLTDQGTGQPFYAVRIRPDTESLEGLGNLKLYPGMPTDVLMPAAERRVISYLVKPLTDQLNHVFRED</sequence>
<dbReference type="InterPro" id="IPR010129">
    <property type="entry name" value="T1SS_HlyD"/>
</dbReference>
<dbReference type="AlphaFoldDB" id="A0A4D7YJZ3"/>
<dbReference type="RefSeq" id="WP_137004470.1">
    <property type="nucleotide sequence ID" value="NZ_CP039923.1"/>
</dbReference>
<evidence type="ECO:0000256" key="8">
    <source>
        <dbReference type="ARBA" id="ARBA00023136"/>
    </source>
</evidence>
<dbReference type="InterPro" id="IPR050739">
    <property type="entry name" value="MFP"/>
</dbReference>
<keyword evidence="5 9" id="KW-0997">Cell inner membrane</keyword>
<keyword evidence="6" id="KW-0812">Transmembrane</keyword>
<keyword evidence="7" id="KW-1133">Transmembrane helix</keyword>
<feature type="domain" description="AprE-like long alpha-helical hairpin" evidence="11">
    <location>
        <begin position="93"/>
        <end position="281"/>
    </location>
</feature>
<evidence type="ECO:0000256" key="7">
    <source>
        <dbReference type="ARBA" id="ARBA00022989"/>
    </source>
</evidence>
<dbReference type="InterPro" id="IPR058781">
    <property type="entry name" value="HH_AprE-like"/>
</dbReference>
<feature type="coiled-coil region" evidence="10">
    <location>
        <begin position="234"/>
        <end position="283"/>
    </location>
</feature>
<evidence type="ECO:0000256" key="3">
    <source>
        <dbReference type="ARBA" id="ARBA00022448"/>
    </source>
</evidence>
<feature type="domain" description="AprE-like beta-barrel" evidence="12">
    <location>
        <begin position="325"/>
        <end position="411"/>
    </location>
</feature>
<accession>A0A4D7YJZ3</accession>